<dbReference type="EMBL" id="NGFO01000003">
    <property type="protein sequence ID" value="OUC80223.1"/>
    <property type="molecule type" value="Genomic_DNA"/>
</dbReference>
<dbReference type="Pfam" id="PF01814">
    <property type="entry name" value="Hemerythrin"/>
    <property type="match status" value="1"/>
</dbReference>
<dbReference type="Gene3D" id="1.20.120.520">
    <property type="entry name" value="nmb1532 protein domain like"/>
    <property type="match status" value="1"/>
</dbReference>
<feature type="compositionally biased region" description="Basic and acidic residues" evidence="1">
    <location>
        <begin position="226"/>
        <end position="243"/>
    </location>
</feature>
<dbReference type="AlphaFoldDB" id="A0A243QER2"/>
<evidence type="ECO:0000313" key="3">
    <source>
        <dbReference type="EMBL" id="OUC80223.1"/>
    </source>
</evidence>
<dbReference type="PANTHER" id="PTHR35585:SF1">
    <property type="entry name" value="HHE DOMAIN PROTEIN (AFU_ORTHOLOGUE AFUA_4G00730)"/>
    <property type="match status" value="1"/>
</dbReference>
<dbReference type="InterPro" id="IPR012312">
    <property type="entry name" value="Hemerythrin-like"/>
</dbReference>
<accession>A0A243QER2</accession>
<proteinExistence type="predicted"/>
<evidence type="ECO:0000259" key="2">
    <source>
        <dbReference type="Pfam" id="PF01814"/>
    </source>
</evidence>
<dbReference type="RefSeq" id="WP_086533920.1">
    <property type="nucleotide sequence ID" value="NZ_NGFO01000003.1"/>
</dbReference>
<name>A0A243QER2_9ACTN</name>
<organism evidence="3 4">
    <name type="scientific">Gordonia lacunae</name>
    <dbReference type="NCBI Taxonomy" id="417102"/>
    <lineage>
        <taxon>Bacteria</taxon>
        <taxon>Bacillati</taxon>
        <taxon>Actinomycetota</taxon>
        <taxon>Actinomycetes</taxon>
        <taxon>Mycobacteriales</taxon>
        <taxon>Gordoniaceae</taxon>
        <taxon>Gordonia</taxon>
    </lineage>
</organism>
<dbReference type="Proteomes" id="UP000194632">
    <property type="component" value="Unassembled WGS sequence"/>
</dbReference>
<evidence type="ECO:0000256" key="1">
    <source>
        <dbReference type="SAM" id="MobiDB-lite"/>
    </source>
</evidence>
<dbReference type="STRING" id="417102.CA982_03230"/>
<evidence type="ECO:0000313" key="4">
    <source>
        <dbReference type="Proteomes" id="UP000194632"/>
    </source>
</evidence>
<protein>
    <submittedName>
        <fullName evidence="3">Cation-binding protein</fullName>
    </submittedName>
</protein>
<keyword evidence="4" id="KW-1185">Reference proteome</keyword>
<feature type="region of interest" description="Disordered" evidence="1">
    <location>
        <begin position="221"/>
        <end position="243"/>
    </location>
</feature>
<feature type="domain" description="Hemerythrin-like" evidence="2">
    <location>
        <begin position="24"/>
        <end position="135"/>
    </location>
</feature>
<dbReference type="OrthoDB" id="9793637at2"/>
<gene>
    <name evidence="3" type="ORF">CA982_03230</name>
</gene>
<dbReference type="PANTHER" id="PTHR35585">
    <property type="entry name" value="HHE DOMAIN PROTEIN (AFU_ORTHOLOGUE AFUA_4G00730)"/>
    <property type="match status" value="1"/>
</dbReference>
<sequence length="243" mass="27063">MPLSLAEQTEKELGGIKSVLCRQKRDHVELDRLIAAAEKSSGTERAAALDDLTRLVFPHAFAEEAVLWPVIRRRLPDGEQLTLEVEKEHQAINELVTSLAKVDVDSAEHRELFTEIVRLLREDVRDEEDELLPRLQEVSTTAELIRWGSYWQAVRSTAPTRPHPVVARRPPGNVLAAVPLSVLDRIRDRLDALARSAGAGSRLARSASAAVASVAGAVEHLPPLQRGERRATRSPRTDNRRVR</sequence>
<comment type="caution">
    <text evidence="3">The sequence shown here is derived from an EMBL/GenBank/DDBJ whole genome shotgun (WGS) entry which is preliminary data.</text>
</comment>
<reference evidence="3 4" key="1">
    <citation type="submission" date="2017-05" db="EMBL/GenBank/DDBJ databases">
        <title>Biotechnological potential of actinobacteria isolated from South African environments.</title>
        <authorList>
            <person name="Le Roes-Hill M."/>
            <person name="Prins A."/>
            <person name="Durrell K.A."/>
        </authorList>
    </citation>
    <scope>NUCLEOTIDE SEQUENCE [LARGE SCALE GENOMIC DNA]</scope>
    <source>
        <strain evidence="3">BS2</strain>
    </source>
</reference>